<gene>
    <name evidence="1" type="ORF">SCF082_LOCUS43428</name>
</gene>
<protein>
    <submittedName>
        <fullName evidence="1">Uncharacterized protein</fullName>
    </submittedName>
</protein>
<organism evidence="1 2">
    <name type="scientific">Durusdinium trenchii</name>
    <dbReference type="NCBI Taxonomy" id="1381693"/>
    <lineage>
        <taxon>Eukaryota</taxon>
        <taxon>Sar</taxon>
        <taxon>Alveolata</taxon>
        <taxon>Dinophyceae</taxon>
        <taxon>Suessiales</taxon>
        <taxon>Symbiodiniaceae</taxon>
        <taxon>Durusdinium</taxon>
    </lineage>
</organism>
<dbReference type="EMBL" id="CAXAMM010040287">
    <property type="protein sequence ID" value="CAK9092275.1"/>
    <property type="molecule type" value="Genomic_DNA"/>
</dbReference>
<proteinExistence type="predicted"/>
<sequence>MVPWEKELTNNPEILETLCQRLSNDYEQTHQKIAETLAKAIFDQTERKVKEDMKTMAAYLADVNEF</sequence>
<evidence type="ECO:0000313" key="1">
    <source>
        <dbReference type="EMBL" id="CAK9092275.1"/>
    </source>
</evidence>
<reference evidence="1 2" key="1">
    <citation type="submission" date="2024-02" db="EMBL/GenBank/DDBJ databases">
        <authorList>
            <person name="Chen Y."/>
            <person name="Shah S."/>
            <person name="Dougan E. K."/>
            <person name="Thang M."/>
            <person name="Chan C."/>
        </authorList>
    </citation>
    <scope>NUCLEOTIDE SEQUENCE [LARGE SCALE GENOMIC DNA]</scope>
</reference>
<comment type="caution">
    <text evidence="1">The sequence shown here is derived from an EMBL/GenBank/DDBJ whole genome shotgun (WGS) entry which is preliminary data.</text>
</comment>
<accession>A0ABP0QY02</accession>
<feature type="non-terminal residue" evidence="1">
    <location>
        <position position="66"/>
    </location>
</feature>
<evidence type="ECO:0000313" key="2">
    <source>
        <dbReference type="Proteomes" id="UP001642464"/>
    </source>
</evidence>
<name>A0ABP0QY02_9DINO</name>
<dbReference type="Proteomes" id="UP001642464">
    <property type="component" value="Unassembled WGS sequence"/>
</dbReference>
<keyword evidence="2" id="KW-1185">Reference proteome</keyword>